<protein>
    <submittedName>
        <fullName evidence="1">Uncharacterized protein</fullName>
    </submittedName>
</protein>
<evidence type="ECO:0000313" key="2">
    <source>
        <dbReference type="Proteomes" id="UP000663828"/>
    </source>
</evidence>
<dbReference type="Proteomes" id="UP000663828">
    <property type="component" value="Unassembled WGS sequence"/>
</dbReference>
<evidence type="ECO:0000313" key="1">
    <source>
        <dbReference type="EMBL" id="CAF1489600.1"/>
    </source>
</evidence>
<dbReference type="AlphaFoldDB" id="A0A815SD82"/>
<reference evidence="1" key="1">
    <citation type="submission" date="2021-02" db="EMBL/GenBank/DDBJ databases">
        <authorList>
            <person name="Nowell W R."/>
        </authorList>
    </citation>
    <scope>NUCLEOTIDE SEQUENCE</scope>
</reference>
<sequence>MDDNELLHEPFDYHDFFGENTDDYHTLTCAETIHVSTNENLGHLNSNHGHTPIKNRPTGSVLMATTTDEYFSPGLNVTNGQVIKAEGTIPTTTQYFNGNA</sequence>
<feature type="non-terminal residue" evidence="1">
    <location>
        <position position="100"/>
    </location>
</feature>
<organism evidence="1 2">
    <name type="scientific">Adineta ricciae</name>
    <name type="common">Rotifer</name>
    <dbReference type="NCBI Taxonomy" id="249248"/>
    <lineage>
        <taxon>Eukaryota</taxon>
        <taxon>Metazoa</taxon>
        <taxon>Spiralia</taxon>
        <taxon>Gnathifera</taxon>
        <taxon>Rotifera</taxon>
        <taxon>Eurotatoria</taxon>
        <taxon>Bdelloidea</taxon>
        <taxon>Adinetida</taxon>
        <taxon>Adinetidae</taxon>
        <taxon>Adineta</taxon>
    </lineage>
</organism>
<name>A0A815SD82_ADIRI</name>
<proteinExistence type="predicted"/>
<comment type="caution">
    <text evidence="1">The sequence shown here is derived from an EMBL/GenBank/DDBJ whole genome shotgun (WGS) entry which is preliminary data.</text>
</comment>
<accession>A0A815SD82</accession>
<keyword evidence="2" id="KW-1185">Reference proteome</keyword>
<dbReference type="EMBL" id="CAJNOR010004276">
    <property type="protein sequence ID" value="CAF1489600.1"/>
    <property type="molecule type" value="Genomic_DNA"/>
</dbReference>
<gene>
    <name evidence="1" type="ORF">XAT740_LOCUS39007</name>
</gene>